<evidence type="ECO:0000313" key="2">
    <source>
        <dbReference type="Proteomes" id="UP000003704"/>
    </source>
</evidence>
<organism evidence="1 2">
    <name type="scientific">Hydrocarboniphaga effusa AP103</name>
    <dbReference type="NCBI Taxonomy" id="1172194"/>
    <lineage>
        <taxon>Bacteria</taxon>
        <taxon>Pseudomonadati</taxon>
        <taxon>Pseudomonadota</taxon>
        <taxon>Gammaproteobacteria</taxon>
        <taxon>Nevskiales</taxon>
        <taxon>Nevskiaceae</taxon>
        <taxon>Hydrocarboniphaga</taxon>
    </lineage>
</organism>
<comment type="caution">
    <text evidence="1">The sequence shown here is derived from an EMBL/GenBank/DDBJ whole genome shotgun (WGS) entry which is preliminary data.</text>
</comment>
<keyword evidence="2" id="KW-1185">Reference proteome</keyword>
<accession>I8T2U8</accession>
<reference evidence="1 2" key="1">
    <citation type="journal article" date="2012" name="J. Bacteriol.">
        <title>Genome Sequence of n-Alkane-Degrading Hydrocarboniphaga effusa Strain AP103T (ATCC BAA-332T).</title>
        <authorList>
            <person name="Chang H.K."/>
            <person name="Zylstra G.J."/>
            <person name="Chae J.C."/>
        </authorList>
    </citation>
    <scope>NUCLEOTIDE SEQUENCE [LARGE SCALE GENOMIC DNA]</scope>
    <source>
        <strain evidence="1 2">AP103</strain>
    </source>
</reference>
<dbReference type="EMBL" id="AKGD01000003">
    <property type="protein sequence ID" value="EIT68260.1"/>
    <property type="molecule type" value="Genomic_DNA"/>
</dbReference>
<name>I8T2U8_9GAMM</name>
<gene>
    <name evidence="1" type="ORF">WQQ_34550</name>
</gene>
<dbReference type="AlphaFoldDB" id="I8T2U8"/>
<proteinExistence type="predicted"/>
<evidence type="ECO:0000313" key="1">
    <source>
        <dbReference type="EMBL" id="EIT68260.1"/>
    </source>
</evidence>
<sequence>MLTPRYACVSFCSGSPVSVAEAGAVSVLVSQGRTVRDRRSSGRASLGTAYMYLKINYLGLPCFAAPRQAGVRGSPAPRPLCRM</sequence>
<protein>
    <submittedName>
        <fullName evidence="1">Uncharacterized protein</fullName>
    </submittedName>
</protein>
<dbReference type="Proteomes" id="UP000003704">
    <property type="component" value="Unassembled WGS sequence"/>
</dbReference>